<name>A0A1I9XGD2_9VIRU</name>
<dbReference type="GO" id="GO:0003724">
    <property type="term" value="F:RNA helicase activity"/>
    <property type="evidence" value="ECO:0007669"/>
    <property type="project" value="InterPro"/>
</dbReference>
<dbReference type="GO" id="GO:0003723">
    <property type="term" value="F:RNA binding"/>
    <property type="evidence" value="ECO:0007669"/>
    <property type="project" value="InterPro"/>
</dbReference>
<evidence type="ECO:0000256" key="14">
    <source>
        <dbReference type="ARBA" id="ARBA00023268"/>
    </source>
</evidence>
<dbReference type="InterPro" id="IPR000605">
    <property type="entry name" value="Helicase_SF3_ssDNA/RNA_vir"/>
</dbReference>
<dbReference type="GO" id="GO:0016787">
    <property type="term" value="F:hydrolase activity"/>
    <property type="evidence" value="ECO:0007669"/>
    <property type="project" value="UniProtKB-KW"/>
</dbReference>
<evidence type="ECO:0000256" key="3">
    <source>
        <dbReference type="ARBA" id="ARBA00008545"/>
    </source>
</evidence>
<keyword evidence="9" id="KW-0547">Nucleotide-binding</keyword>
<dbReference type="GO" id="GO:0016779">
    <property type="term" value="F:nucleotidyltransferase activity"/>
    <property type="evidence" value="ECO:0007669"/>
    <property type="project" value="UniProtKB-KW"/>
</dbReference>
<evidence type="ECO:0000256" key="4">
    <source>
        <dbReference type="ARBA" id="ARBA00022679"/>
    </source>
</evidence>
<dbReference type="GO" id="GO:0006260">
    <property type="term" value="P:DNA replication"/>
    <property type="evidence" value="ECO:0007669"/>
    <property type="project" value="UniProtKB-KW"/>
</dbReference>
<evidence type="ECO:0000256" key="11">
    <source>
        <dbReference type="ARBA" id="ARBA00022801"/>
    </source>
</evidence>
<keyword evidence="8" id="KW-0479">Metal-binding</keyword>
<dbReference type="Pfam" id="PF00910">
    <property type="entry name" value="RNA_helicase"/>
    <property type="match status" value="1"/>
</dbReference>
<dbReference type="Pfam" id="PF02407">
    <property type="entry name" value="Viral_Rep"/>
    <property type="match status" value="1"/>
</dbReference>
<evidence type="ECO:0000256" key="10">
    <source>
        <dbReference type="ARBA" id="ARBA00022759"/>
    </source>
</evidence>
<evidence type="ECO:0000256" key="17">
    <source>
        <dbReference type="ARBA" id="ARBA00049360"/>
    </source>
</evidence>
<evidence type="ECO:0000256" key="5">
    <source>
        <dbReference type="ARBA" id="ARBA00022695"/>
    </source>
</evidence>
<keyword evidence="10" id="KW-0255">Endonuclease</keyword>
<proteinExistence type="inferred from homology"/>
<keyword evidence="12" id="KW-0190">Covalent protein-DNA linkage</keyword>
<dbReference type="GO" id="GO:0042025">
    <property type="term" value="C:host cell nucleus"/>
    <property type="evidence" value="ECO:0007669"/>
    <property type="project" value="UniProtKB-SubCell"/>
</dbReference>
<evidence type="ECO:0000256" key="1">
    <source>
        <dbReference type="ARBA" id="ARBA00001936"/>
    </source>
</evidence>
<evidence type="ECO:0000256" key="9">
    <source>
        <dbReference type="ARBA" id="ARBA00022741"/>
    </source>
</evidence>
<comment type="similarity">
    <text evidence="3">Belongs to the nanoviruses/circoviruses replication-associated protein family.</text>
</comment>
<evidence type="ECO:0000256" key="12">
    <source>
        <dbReference type="ARBA" id="ARBA00023124"/>
    </source>
</evidence>
<evidence type="ECO:0000256" key="16">
    <source>
        <dbReference type="ARBA" id="ARBA00032243"/>
    </source>
</evidence>
<comment type="catalytic activity">
    <reaction evidence="17">
        <text>ATP + H2O = ADP + phosphate + H(+)</text>
        <dbReference type="Rhea" id="RHEA:13065"/>
        <dbReference type="ChEBI" id="CHEBI:15377"/>
        <dbReference type="ChEBI" id="CHEBI:15378"/>
        <dbReference type="ChEBI" id="CHEBI:30616"/>
        <dbReference type="ChEBI" id="CHEBI:43474"/>
        <dbReference type="ChEBI" id="CHEBI:456216"/>
    </reaction>
</comment>
<keyword evidence="13" id="KW-0238">DNA-binding</keyword>
<evidence type="ECO:0000256" key="6">
    <source>
        <dbReference type="ARBA" id="ARBA00022705"/>
    </source>
</evidence>
<evidence type="ECO:0000313" key="19">
    <source>
        <dbReference type="EMBL" id="APA62654.1"/>
    </source>
</evidence>
<keyword evidence="11" id="KW-0378">Hydrolase</keyword>
<protein>
    <recommendedName>
        <fullName evidence="15">ATP-dependent helicase Rep</fullName>
    </recommendedName>
    <alternativeName>
        <fullName evidence="16">RepP</fullName>
    </alternativeName>
</protein>
<dbReference type="Gene3D" id="3.40.1310.20">
    <property type="match status" value="1"/>
</dbReference>
<accession>A0A1I9XGD2</accession>
<evidence type="ECO:0000256" key="8">
    <source>
        <dbReference type="ARBA" id="ARBA00022723"/>
    </source>
</evidence>
<evidence type="ECO:0000259" key="18">
    <source>
        <dbReference type="PROSITE" id="PS52020"/>
    </source>
</evidence>
<dbReference type="PROSITE" id="PS52020">
    <property type="entry name" value="CRESS_DNA_REP"/>
    <property type="match status" value="1"/>
</dbReference>
<evidence type="ECO:0000256" key="13">
    <source>
        <dbReference type="ARBA" id="ARBA00023125"/>
    </source>
</evidence>
<keyword evidence="4" id="KW-0808">Transferase</keyword>
<dbReference type="SUPFAM" id="SSF52540">
    <property type="entry name" value="P-loop containing nucleoside triphosphate hydrolases"/>
    <property type="match status" value="1"/>
</dbReference>
<sequence>MPTTAKHWCWTLNNPTDLERDQLEAIGNELPEPIVYLVYGDEVGESGTPHLQGSGRKELPWVKNAISDRAHLEAAKGTTKQASDYCKKDGNFKEFGTLPKGRGQRTDIAGCVNQIKAGKSLREITELHPEIILRYGSGVLRLRQHYRPTRETPPQIWVFWGPTGTGKTRRVWEFTDPNELWVHPGERWFDGYDGHPAVLFDDFDGSWFKLSYLLKLLDRYVMPVPVKGAQAWWCPKTIYITSNIKPEEWYQGSNQNHRDALMRRLTEFGTIEHCT</sequence>
<dbReference type="GO" id="GO:0004519">
    <property type="term" value="F:endonuclease activity"/>
    <property type="evidence" value="ECO:0007669"/>
    <property type="project" value="UniProtKB-KW"/>
</dbReference>
<dbReference type="InterPro" id="IPR049912">
    <property type="entry name" value="CRESS_DNA_REP"/>
</dbReference>
<dbReference type="GO" id="GO:0046872">
    <property type="term" value="F:metal ion binding"/>
    <property type="evidence" value="ECO:0007669"/>
    <property type="project" value="UniProtKB-KW"/>
</dbReference>
<comment type="subcellular location">
    <subcellularLocation>
        <location evidence="2">Host nucleus</location>
    </subcellularLocation>
</comment>
<dbReference type="EMBL" id="KX246259">
    <property type="protein sequence ID" value="APA62654.1"/>
    <property type="molecule type" value="Genomic_DNA"/>
</dbReference>
<dbReference type="GO" id="GO:0000166">
    <property type="term" value="F:nucleotide binding"/>
    <property type="evidence" value="ECO:0007669"/>
    <property type="project" value="UniProtKB-KW"/>
</dbReference>
<reference evidence="19" key="1">
    <citation type="journal article" date="2017" name="PLoS ONE">
        <title>Novel circular single-stranded DNA viruses among an asteroid, echinoid and holothurian (Phylum: Echinodermata).</title>
        <authorList>
            <person name="Jackson E.W."/>
            <person name="Bistolas K.S.I."/>
            <person name="Button J.B."/>
            <person name="Hewson I."/>
        </authorList>
    </citation>
    <scope>NUCLEOTIDE SEQUENCE</scope>
</reference>
<keyword evidence="6" id="KW-0235">DNA replication</keyword>
<evidence type="ECO:0000256" key="7">
    <source>
        <dbReference type="ARBA" id="ARBA00022722"/>
    </source>
</evidence>
<keyword evidence="5" id="KW-0548">Nucleotidyltransferase</keyword>
<evidence type="ECO:0000256" key="2">
    <source>
        <dbReference type="ARBA" id="ARBA00004147"/>
    </source>
</evidence>
<dbReference type="Gene3D" id="3.40.50.300">
    <property type="entry name" value="P-loop containing nucleotide triphosphate hydrolases"/>
    <property type="match status" value="1"/>
</dbReference>
<organism evidence="19">
    <name type="scientific">uncultured virus</name>
    <dbReference type="NCBI Taxonomy" id="340016"/>
    <lineage>
        <taxon>Viruses</taxon>
        <taxon>environmental samples</taxon>
    </lineage>
</organism>
<dbReference type="GO" id="GO:0003677">
    <property type="term" value="F:DNA binding"/>
    <property type="evidence" value="ECO:0007669"/>
    <property type="project" value="UniProtKB-KW"/>
</dbReference>
<dbReference type="InterPro" id="IPR027417">
    <property type="entry name" value="P-loop_NTPase"/>
</dbReference>
<feature type="domain" description="CRESS-DNA virus Rep endonuclease" evidence="18">
    <location>
        <begin position="2"/>
        <end position="98"/>
    </location>
</feature>
<comment type="cofactor">
    <cofactor evidence="1">
        <name>Mn(2+)</name>
        <dbReference type="ChEBI" id="CHEBI:29035"/>
    </cofactor>
</comment>
<keyword evidence="14" id="KW-0511">Multifunctional enzyme</keyword>
<evidence type="ECO:0000256" key="15">
    <source>
        <dbReference type="ARBA" id="ARBA00030754"/>
    </source>
</evidence>
<keyword evidence="7" id="KW-0540">Nuclease</keyword>